<protein>
    <submittedName>
        <fullName evidence="1">Uncharacterized protein</fullName>
    </submittedName>
</protein>
<proteinExistence type="predicted"/>
<keyword evidence="2" id="KW-1185">Reference proteome</keyword>
<name>A0A7N0UV82_KALFE</name>
<sequence length="71" mass="8312">MVLYFTSILRKFGLSIYKTHTITNLLQLGRPKLCDADRDDLQFVEVLSWGRWVLDWIDLSTNQLSVVQLLN</sequence>
<dbReference type="EnsemblPlants" id="Kaladp0084s0064.1.v1.1">
    <property type="protein sequence ID" value="Kaladp0084s0064.1.v1.1.CDS.1"/>
    <property type="gene ID" value="Kaladp0084s0064.v1.1"/>
</dbReference>
<reference evidence="1" key="1">
    <citation type="submission" date="2021-01" db="UniProtKB">
        <authorList>
            <consortium name="EnsemblPlants"/>
        </authorList>
    </citation>
    <scope>IDENTIFICATION</scope>
</reference>
<evidence type="ECO:0000313" key="1">
    <source>
        <dbReference type="EnsemblPlants" id="Kaladp0084s0064.1.v1.1.CDS.1"/>
    </source>
</evidence>
<dbReference type="Proteomes" id="UP000594263">
    <property type="component" value="Unplaced"/>
</dbReference>
<dbReference type="Gramene" id="Kaladp0084s0064.1.v1.1">
    <property type="protein sequence ID" value="Kaladp0084s0064.1.v1.1.CDS.1"/>
    <property type="gene ID" value="Kaladp0084s0064.v1.1"/>
</dbReference>
<organism evidence="1 2">
    <name type="scientific">Kalanchoe fedtschenkoi</name>
    <name type="common">Lavender scallops</name>
    <name type="synonym">South American air plant</name>
    <dbReference type="NCBI Taxonomy" id="63787"/>
    <lineage>
        <taxon>Eukaryota</taxon>
        <taxon>Viridiplantae</taxon>
        <taxon>Streptophyta</taxon>
        <taxon>Embryophyta</taxon>
        <taxon>Tracheophyta</taxon>
        <taxon>Spermatophyta</taxon>
        <taxon>Magnoliopsida</taxon>
        <taxon>eudicotyledons</taxon>
        <taxon>Gunneridae</taxon>
        <taxon>Pentapetalae</taxon>
        <taxon>Saxifragales</taxon>
        <taxon>Crassulaceae</taxon>
        <taxon>Kalanchoe</taxon>
    </lineage>
</organism>
<accession>A0A7N0UV82</accession>
<dbReference type="AlphaFoldDB" id="A0A7N0UV82"/>
<evidence type="ECO:0000313" key="2">
    <source>
        <dbReference type="Proteomes" id="UP000594263"/>
    </source>
</evidence>